<dbReference type="InterPro" id="IPR001678">
    <property type="entry name" value="MeTrfase_RsmB-F_NOP2_dom"/>
</dbReference>
<dbReference type="Gene3D" id="1.10.940.10">
    <property type="entry name" value="NusB-like"/>
    <property type="match status" value="1"/>
</dbReference>
<accession>A0AAE3AQH3</accession>
<dbReference type="InterPro" id="IPR029063">
    <property type="entry name" value="SAM-dependent_MTases_sf"/>
</dbReference>
<organism evidence="15 16">
    <name type="scientific">Brotaphodocola catenula</name>
    <dbReference type="NCBI Taxonomy" id="2885361"/>
    <lineage>
        <taxon>Bacteria</taxon>
        <taxon>Bacillati</taxon>
        <taxon>Bacillota</taxon>
        <taxon>Clostridia</taxon>
        <taxon>Lachnospirales</taxon>
        <taxon>Lachnospiraceae</taxon>
        <taxon>Brotaphodocola</taxon>
    </lineage>
</organism>
<feature type="binding site" evidence="13">
    <location>
        <position position="282"/>
    </location>
    <ligand>
        <name>S-adenosyl-L-methionine</name>
        <dbReference type="ChEBI" id="CHEBI:59789"/>
    </ligand>
</feature>
<dbReference type="InterPro" id="IPR006027">
    <property type="entry name" value="NusB_RsmB_TIM44"/>
</dbReference>
<keyword evidence="4" id="KW-0963">Cytoplasm</keyword>
<evidence type="ECO:0000256" key="2">
    <source>
        <dbReference type="ARBA" id="ARBA00004496"/>
    </source>
</evidence>
<evidence type="ECO:0000256" key="13">
    <source>
        <dbReference type="PROSITE-ProRule" id="PRU01023"/>
    </source>
</evidence>
<comment type="similarity">
    <text evidence="13">Belongs to the class I-like SAM-binding methyltransferase superfamily. RsmB/NOP family.</text>
</comment>
<comment type="subcellular location">
    <subcellularLocation>
        <location evidence="2">Cytoplasm</location>
    </subcellularLocation>
</comment>
<dbReference type="PANTHER" id="PTHR22807">
    <property type="entry name" value="NOP2 YEAST -RELATED NOL1/NOP2/FMU SUN DOMAIN-CONTAINING"/>
    <property type="match status" value="1"/>
</dbReference>
<evidence type="ECO:0000256" key="5">
    <source>
        <dbReference type="ARBA" id="ARBA00022552"/>
    </source>
</evidence>
<keyword evidence="8 13" id="KW-0949">S-adenosyl-L-methionine</keyword>
<feature type="domain" description="SAM-dependent MTase RsmB/NOP-type" evidence="14">
    <location>
        <begin position="168"/>
        <end position="443"/>
    </location>
</feature>
<dbReference type="GO" id="GO:0006355">
    <property type="term" value="P:regulation of DNA-templated transcription"/>
    <property type="evidence" value="ECO:0007669"/>
    <property type="project" value="InterPro"/>
</dbReference>
<evidence type="ECO:0000256" key="3">
    <source>
        <dbReference type="ARBA" id="ARBA00012140"/>
    </source>
</evidence>
<dbReference type="PRINTS" id="PR02008">
    <property type="entry name" value="RCMTFAMILY"/>
</dbReference>
<evidence type="ECO:0000256" key="10">
    <source>
        <dbReference type="ARBA" id="ARBA00030399"/>
    </source>
</evidence>
<dbReference type="CDD" id="cd02440">
    <property type="entry name" value="AdoMet_MTases"/>
    <property type="match status" value="1"/>
</dbReference>
<evidence type="ECO:0000313" key="16">
    <source>
        <dbReference type="Proteomes" id="UP001198962"/>
    </source>
</evidence>
<proteinExistence type="inferred from homology"/>
<name>A0AAE3AQH3_9FIRM</name>
<evidence type="ECO:0000256" key="12">
    <source>
        <dbReference type="ARBA" id="ARBA00047283"/>
    </source>
</evidence>
<keyword evidence="16" id="KW-1185">Reference proteome</keyword>
<evidence type="ECO:0000256" key="9">
    <source>
        <dbReference type="ARBA" id="ARBA00022884"/>
    </source>
</evidence>
<dbReference type="AlphaFoldDB" id="A0AAE3AQH3"/>
<dbReference type="InterPro" id="IPR054728">
    <property type="entry name" value="RsmB-like_ferredoxin"/>
</dbReference>
<dbReference type="NCBIfam" id="NF011494">
    <property type="entry name" value="PRK14902.1"/>
    <property type="match status" value="1"/>
</dbReference>
<dbReference type="GO" id="GO:0003723">
    <property type="term" value="F:RNA binding"/>
    <property type="evidence" value="ECO:0007669"/>
    <property type="project" value="UniProtKB-UniRule"/>
</dbReference>
<dbReference type="EC" id="2.1.1.176" evidence="3"/>
<comment type="function">
    <text evidence="1">Specifically methylates the cytosine at position 967 (m5C967) of 16S rRNA.</text>
</comment>
<gene>
    <name evidence="15" type="primary">rsmB</name>
    <name evidence="15" type="ORF">LKD32_02740</name>
</gene>
<keyword evidence="7 13" id="KW-0808">Transferase</keyword>
<keyword evidence="9 13" id="KW-0694">RNA-binding</keyword>
<dbReference type="InterPro" id="IPR004573">
    <property type="entry name" value="rRNA_ssu_MeTfrase_B"/>
</dbReference>
<dbReference type="GO" id="GO:0005737">
    <property type="term" value="C:cytoplasm"/>
    <property type="evidence" value="ECO:0007669"/>
    <property type="project" value="UniProtKB-SubCell"/>
</dbReference>
<comment type="catalytic activity">
    <reaction evidence="12">
        <text>cytidine(967) in 16S rRNA + S-adenosyl-L-methionine = 5-methylcytidine(967) in 16S rRNA + S-adenosyl-L-homocysteine + H(+)</text>
        <dbReference type="Rhea" id="RHEA:42748"/>
        <dbReference type="Rhea" id="RHEA-COMP:10219"/>
        <dbReference type="Rhea" id="RHEA-COMP:10220"/>
        <dbReference type="ChEBI" id="CHEBI:15378"/>
        <dbReference type="ChEBI" id="CHEBI:57856"/>
        <dbReference type="ChEBI" id="CHEBI:59789"/>
        <dbReference type="ChEBI" id="CHEBI:74483"/>
        <dbReference type="ChEBI" id="CHEBI:82748"/>
        <dbReference type="EC" id="2.1.1.176"/>
    </reaction>
</comment>
<feature type="active site" description="Nucleophile" evidence="13">
    <location>
        <position position="380"/>
    </location>
</feature>
<evidence type="ECO:0000256" key="1">
    <source>
        <dbReference type="ARBA" id="ARBA00002724"/>
    </source>
</evidence>
<evidence type="ECO:0000313" key="15">
    <source>
        <dbReference type="EMBL" id="MCC2163808.1"/>
    </source>
</evidence>
<dbReference type="PANTHER" id="PTHR22807:SF53">
    <property type="entry name" value="RIBOSOMAL RNA SMALL SUBUNIT METHYLTRANSFERASE B-RELATED"/>
    <property type="match status" value="1"/>
</dbReference>
<feature type="binding site" evidence="13">
    <location>
        <position position="327"/>
    </location>
    <ligand>
        <name>S-adenosyl-L-methionine</name>
        <dbReference type="ChEBI" id="CHEBI:59789"/>
    </ligand>
</feature>
<dbReference type="Pfam" id="PF01029">
    <property type="entry name" value="NusB"/>
    <property type="match status" value="1"/>
</dbReference>
<dbReference type="NCBIfam" id="TIGR00563">
    <property type="entry name" value="rsmB"/>
    <property type="match status" value="1"/>
</dbReference>
<comment type="caution">
    <text evidence="13">Lacks conserved residue(s) required for the propagation of feature annotation.</text>
</comment>
<dbReference type="Proteomes" id="UP001198962">
    <property type="component" value="Unassembled WGS sequence"/>
</dbReference>
<evidence type="ECO:0000256" key="11">
    <source>
        <dbReference type="ARBA" id="ARBA00031088"/>
    </source>
</evidence>
<evidence type="ECO:0000256" key="4">
    <source>
        <dbReference type="ARBA" id="ARBA00022490"/>
    </source>
</evidence>
<keyword evidence="5" id="KW-0698">rRNA processing</keyword>
<dbReference type="SUPFAM" id="SSF53335">
    <property type="entry name" value="S-adenosyl-L-methionine-dependent methyltransferases"/>
    <property type="match status" value="1"/>
</dbReference>
<dbReference type="RefSeq" id="WP_308450661.1">
    <property type="nucleotide sequence ID" value="NZ_JAJEPU010000005.1"/>
</dbReference>
<evidence type="ECO:0000259" key="14">
    <source>
        <dbReference type="PROSITE" id="PS51686"/>
    </source>
</evidence>
<dbReference type="Pfam" id="PF22458">
    <property type="entry name" value="RsmF-B_ferredox"/>
    <property type="match status" value="1"/>
</dbReference>
<evidence type="ECO:0000256" key="8">
    <source>
        <dbReference type="ARBA" id="ARBA00022691"/>
    </source>
</evidence>
<comment type="caution">
    <text evidence="15">The sequence shown here is derived from an EMBL/GenBank/DDBJ whole genome shotgun (WGS) entry which is preliminary data.</text>
</comment>
<evidence type="ECO:0000256" key="6">
    <source>
        <dbReference type="ARBA" id="ARBA00022603"/>
    </source>
</evidence>
<dbReference type="EMBL" id="JAJEPU010000005">
    <property type="protein sequence ID" value="MCC2163808.1"/>
    <property type="molecule type" value="Genomic_DNA"/>
</dbReference>
<keyword evidence="6 13" id="KW-0489">Methyltransferase</keyword>
<sequence>MAKAPTQTRELILDILLEILEKGQHSHVVLRQALEKYQYLPKSDRAFITRTVEGTIERLITIDGVLDLCSNTKVKKMKPVIRTILRMSVYQMLWMDRIPDRAVCSEAVNLAEKRHFAGLKGFVNGVLRSVSRRKEEFDFPDWEKKYSMPDWLIENWKSQYGSKATEQMLQAFLAEMPTTVRCNLDRASLEEIRESLEAQGVTVTESPLLAHALQISGYDYLESLDAFENGWIQVQDASSALVGQASGVREGELVLDVCGAPGGKSLDLADRLKGSGQVVVRDLTESKITLVEDNIYRSGFTNIRAEVWDAREFDPEWENGADLVLADLPCSGLGIIGKKPDIKYQASPEKIHDLAVLQREILETVTRYVKPGGRLVYSTCTISPEENEKQREWILANFPFEPVDLTDSLGSVLAKESLKDGYVQLLPGKYPCDGFFISVYRRKEDETL</sequence>
<dbReference type="InterPro" id="IPR035926">
    <property type="entry name" value="NusB-like_sf"/>
</dbReference>
<dbReference type="SUPFAM" id="SSF48013">
    <property type="entry name" value="NusB-like"/>
    <property type="match status" value="1"/>
</dbReference>
<evidence type="ECO:0000256" key="7">
    <source>
        <dbReference type="ARBA" id="ARBA00022679"/>
    </source>
</evidence>
<dbReference type="Pfam" id="PF01189">
    <property type="entry name" value="Methyltr_RsmB-F"/>
    <property type="match status" value="1"/>
</dbReference>
<dbReference type="PROSITE" id="PS51686">
    <property type="entry name" value="SAM_MT_RSMB_NOP"/>
    <property type="match status" value="1"/>
</dbReference>
<dbReference type="Gene3D" id="3.40.50.150">
    <property type="entry name" value="Vaccinia Virus protein VP39"/>
    <property type="match status" value="1"/>
</dbReference>
<dbReference type="InterPro" id="IPR023267">
    <property type="entry name" value="RCMT"/>
</dbReference>
<feature type="binding site" evidence="13">
    <location>
        <position position="309"/>
    </location>
    <ligand>
        <name>S-adenosyl-L-methionine</name>
        <dbReference type="ChEBI" id="CHEBI:59789"/>
    </ligand>
</feature>
<dbReference type="InterPro" id="IPR049560">
    <property type="entry name" value="MeTrfase_RsmB-F_NOP2_cat"/>
</dbReference>
<protein>
    <recommendedName>
        <fullName evidence="3">16S rRNA (cytosine(967)-C(5))-methyltransferase</fullName>
        <ecNumber evidence="3">2.1.1.176</ecNumber>
    </recommendedName>
    <alternativeName>
        <fullName evidence="10">16S rRNA m5C967 methyltransferase</fullName>
    </alternativeName>
    <alternativeName>
        <fullName evidence="11">rRNA (cytosine-C(5)-)-methyltransferase RsmB</fullName>
    </alternativeName>
</protein>
<dbReference type="GO" id="GO:0008649">
    <property type="term" value="F:rRNA methyltransferase activity"/>
    <property type="evidence" value="ECO:0007669"/>
    <property type="project" value="InterPro"/>
</dbReference>
<reference evidence="15" key="1">
    <citation type="submission" date="2021-10" db="EMBL/GenBank/DDBJ databases">
        <title>Anaerobic single-cell dispensing facilitates the cultivation of human gut bacteria.</title>
        <authorList>
            <person name="Afrizal A."/>
        </authorList>
    </citation>
    <scope>NUCLEOTIDE SEQUENCE</scope>
    <source>
        <strain evidence="15">CLA-AA-H274</strain>
    </source>
</reference>